<dbReference type="SUPFAM" id="SSF48056">
    <property type="entry name" value="Di-copper centre-containing domain"/>
    <property type="match status" value="1"/>
</dbReference>
<comment type="caution">
    <text evidence="4">The sequence shown here is derived from an EMBL/GenBank/DDBJ whole genome shotgun (WGS) entry which is preliminary data.</text>
</comment>
<evidence type="ECO:0000256" key="1">
    <source>
        <dbReference type="ARBA" id="ARBA00022723"/>
    </source>
</evidence>
<keyword evidence="5" id="KW-1185">Reference proteome</keyword>
<dbReference type="Gene3D" id="1.10.1280.10">
    <property type="entry name" value="Di-copper center containing domain from catechol oxidase"/>
    <property type="match status" value="2"/>
</dbReference>
<dbReference type="Pfam" id="PF00264">
    <property type="entry name" value="Tyrosinase"/>
    <property type="match status" value="2"/>
</dbReference>
<name>A0ABQ6B7I7_9BRAD</name>
<protein>
    <recommendedName>
        <fullName evidence="3">Tyrosinase copper-binding domain-containing protein</fullName>
    </recommendedName>
</protein>
<keyword evidence="1" id="KW-0479">Metal-binding</keyword>
<reference evidence="5" key="1">
    <citation type="journal article" date="2019" name="Int. J. Syst. Evol. Microbiol.">
        <title>The Global Catalogue of Microorganisms (GCM) 10K type strain sequencing project: providing services to taxonomists for standard genome sequencing and annotation.</title>
        <authorList>
            <consortium name="The Broad Institute Genomics Platform"/>
            <consortium name="The Broad Institute Genome Sequencing Center for Infectious Disease"/>
            <person name="Wu L."/>
            <person name="Ma J."/>
        </authorList>
    </citation>
    <scope>NUCLEOTIDE SEQUENCE [LARGE SCALE GENOMIC DNA]</scope>
    <source>
        <strain evidence="5">NBRC 102520</strain>
    </source>
</reference>
<evidence type="ECO:0000313" key="5">
    <source>
        <dbReference type="Proteomes" id="UP001156905"/>
    </source>
</evidence>
<dbReference type="InterPro" id="IPR050316">
    <property type="entry name" value="Tyrosinase/Hemocyanin"/>
</dbReference>
<dbReference type="InterPro" id="IPR008922">
    <property type="entry name" value="Di-copper_centre_dom_sf"/>
</dbReference>
<dbReference type="RefSeq" id="WP_284273238.1">
    <property type="nucleotide sequence ID" value="NZ_BSOW01000033.1"/>
</dbReference>
<dbReference type="InterPro" id="IPR002227">
    <property type="entry name" value="Tyrosinase_Cu-bd"/>
</dbReference>
<dbReference type="PROSITE" id="PS00498">
    <property type="entry name" value="TYROSINASE_2"/>
    <property type="match status" value="1"/>
</dbReference>
<evidence type="ECO:0000259" key="3">
    <source>
        <dbReference type="PROSITE" id="PS00498"/>
    </source>
</evidence>
<organism evidence="4 5">
    <name type="scientific">Bradyrhizobium iriomotense</name>
    <dbReference type="NCBI Taxonomy" id="441950"/>
    <lineage>
        <taxon>Bacteria</taxon>
        <taxon>Pseudomonadati</taxon>
        <taxon>Pseudomonadota</taxon>
        <taxon>Alphaproteobacteria</taxon>
        <taxon>Hyphomicrobiales</taxon>
        <taxon>Nitrobacteraceae</taxon>
        <taxon>Bradyrhizobium</taxon>
    </lineage>
</organism>
<keyword evidence="2" id="KW-0186">Copper</keyword>
<dbReference type="EMBL" id="BSOW01000033">
    <property type="protein sequence ID" value="GLR90382.1"/>
    <property type="molecule type" value="Genomic_DNA"/>
</dbReference>
<dbReference type="Proteomes" id="UP001156905">
    <property type="component" value="Unassembled WGS sequence"/>
</dbReference>
<evidence type="ECO:0000256" key="2">
    <source>
        <dbReference type="ARBA" id="ARBA00023008"/>
    </source>
</evidence>
<gene>
    <name evidence="4" type="ORF">GCM10007857_70970</name>
</gene>
<dbReference type="PANTHER" id="PTHR11474">
    <property type="entry name" value="TYROSINASE FAMILY MEMBER"/>
    <property type="match status" value="1"/>
</dbReference>
<dbReference type="PRINTS" id="PR00092">
    <property type="entry name" value="TYROSINASE"/>
</dbReference>
<feature type="domain" description="Tyrosinase copper-binding" evidence="3">
    <location>
        <begin position="235"/>
        <end position="246"/>
    </location>
</feature>
<sequence>MTLTRRAILSYAALIGLPQVVVQTAVEAQTGAVRTRQNAKTFSQDPQKVAALRAGVGKMKARTQANQDDPLGWYYWSAVHGTTDDPGSLGKIYNQCEHTRFRPNPLRPTAVAEHFISWHRPFLFFFEATLKRAAQEAGATTPFELPYWNWYEDDDVPKIFTEGSDATNPLWHARVNESINSGALSRSPLDQKALLPPSVSDWRKCFSIPFELDPHGAVHNLIGGDMGNILASARDPVFWVHHANIDRLWTVWTKMAGHANPSDTAWKQTTFTYDQAGDMKQTAGAVVDSQGSLGYRYDDETPLPAFQPAVVAAATIQSDAPMPLPGPTANSAMATVAAAKPVTLGTSSVAVDLKLPQSAQTQLHSLTTAGAPPGPGAITAAWLVLEDVEIGADGKNGGFSFNILATLPDGQQGTRQVKVGQLGTFTWPTDDGGHGAHGGHLAPVTLTIPLKDVLSELGLSNPGELANGLRVVFQAQHKENPGEPPKQFVKVGSISIKTSTAPLQ</sequence>
<evidence type="ECO:0000313" key="4">
    <source>
        <dbReference type="EMBL" id="GLR90382.1"/>
    </source>
</evidence>
<dbReference type="PANTHER" id="PTHR11474:SF76">
    <property type="entry name" value="SHKT DOMAIN-CONTAINING PROTEIN"/>
    <property type="match status" value="1"/>
</dbReference>
<accession>A0ABQ6B7I7</accession>
<proteinExistence type="predicted"/>